<dbReference type="EMBL" id="JAWDGP010006800">
    <property type="protein sequence ID" value="KAK3735340.1"/>
    <property type="molecule type" value="Genomic_DNA"/>
</dbReference>
<evidence type="ECO:0000313" key="1">
    <source>
        <dbReference type="EMBL" id="KAK3735340.1"/>
    </source>
</evidence>
<proteinExistence type="predicted"/>
<organism evidence="1 2">
    <name type="scientific">Elysia crispata</name>
    <name type="common">lettuce slug</name>
    <dbReference type="NCBI Taxonomy" id="231223"/>
    <lineage>
        <taxon>Eukaryota</taxon>
        <taxon>Metazoa</taxon>
        <taxon>Spiralia</taxon>
        <taxon>Lophotrochozoa</taxon>
        <taxon>Mollusca</taxon>
        <taxon>Gastropoda</taxon>
        <taxon>Heterobranchia</taxon>
        <taxon>Euthyneura</taxon>
        <taxon>Panpulmonata</taxon>
        <taxon>Sacoglossa</taxon>
        <taxon>Placobranchoidea</taxon>
        <taxon>Plakobranchidae</taxon>
        <taxon>Elysia</taxon>
    </lineage>
</organism>
<evidence type="ECO:0000313" key="2">
    <source>
        <dbReference type="Proteomes" id="UP001283361"/>
    </source>
</evidence>
<accession>A0AAE1CTT6</accession>
<gene>
    <name evidence="1" type="ORF">RRG08_019755</name>
</gene>
<name>A0AAE1CTT6_9GAST</name>
<comment type="caution">
    <text evidence="1">The sequence shown here is derived from an EMBL/GenBank/DDBJ whole genome shotgun (WGS) entry which is preliminary data.</text>
</comment>
<reference evidence="1" key="1">
    <citation type="journal article" date="2023" name="G3 (Bethesda)">
        <title>A reference genome for the long-term kleptoplast-retaining sea slug Elysia crispata morphotype clarki.</title>
        <authorList>
            <person name="Eastman K.E."/>
            <person name="Pendleton A.L."/>
            <person name="Shaikh M.A."/>
            <person name="Suttiyut T."/>
            <person name="Ogas R."/>
            <person name="Tomko P."/>
            <person name="Gavelis G."/>
            <person name="Widhalm J.R."/>
            <person name="Wisecaver J.H."/>
        </authorList>
    </citation>
    <scope>NUCLEOTIDE SEQUENCE</scope>
    <source>
        <strain evidence="1">ECLA1</strain>
    </source>
</reference>
<dbReference type="Proteomes" id="UP001283361">
    <property type="component" value="Unassembled WGS sequence"/>
</dbReference>
<protein>
    <submittedName>
        <fullName evidence="1">Uncharacterized protein</fullName>
    </submittedName>
</protein>
<dbReference type="AlphaFoldDB" id="A0AAE1CTT6"/>
<sequence length="125" mass="13913">MFTGQRFYLGNLDSEKISEVPSTLGDTPPLLLHENPTPSLLGNVILPELQEKRLLINCPKSALTRIHTGPNQKIIEMSDSAVAGKPSLMSRGLQHPPKFLHQNLRGQLEINGFLSPSDTKRLHKR</sequence>
<keyword evidence="2" id="KW-1185">Reference proteome</keyword>